<evidence type="ECO:0000256" key="8">
    <source>
        <dbReference type="ARBA" id="ARBA00023288"/>
    </source>
</evidence>
<evidence type="ECO:0000256" key="5">
    <source>
        <dbReference type="ARBA" id="ARBA00023136"/>
    </source>
</evidence>
<dbReference type="AlphaFoldDB" id="W5T1X0"/>
<evidence type="ECO:0000256" key="6">
    <source>
        <dbReference type="ARBA" id="ARBA00023139"/>
    </source>
</evidence>
<reference evidence="9" key="1">
    <citation type="submission" date="2013-04" db="EMBL/GenBank/DDBJ databases">
        <title>Comparative Genomics of Relapsing Fever Spirochetes.</title>
        <authorList>
            <person name="Schwan T.G."/>
            <person name="Raffel S.J."/>
            <person name="Porcella S.F."/>
            <person name="Martens C.A."/>
            <person name="Bruno D.P."/>
            <person name="Ricklefs S.M."/>
            <person name="Barbian K.B."/>
        </authorList>
    </citation>
    <scope>NUCLEOTIDE SEQUENCE</scope>
    <source>
        <strain evidence="9">YBT</strain>
        <plasmid evidence="9">unnamed</plasmid>
    </source>
</reference>
<evidence type="ECO:0000256" key="4">
    <source>
        <dbReference type="ARBA" id="ARBA00022729"/>
    </source>
</evidence>
<evidence type="ECO:0000256" key="7">
    <source>
        <dbReference type="ARBA" id="ARBA00023237"/>
    </source>
</evidence>
<keyword evidence="6" id="KW-0564">Palmitate</keyword>
<dbReference type="PROSITE" id="PS51257">
    <property type="entry name" value="PROKAR_LIPOPROTEIN"/>
    <property type="match status" value="1"/>
</dbReference>
<accession>W5T1X0</accession>
<proteinExistence type="inferred from homology"/>
<dbReference type="InterPro" id="IPR036437">
    <property type="entry name" value="OspC-like_sf"/>
</dbReference>
<keyword evidence="7" id="KW-0998">Cell outer membrane</keyword>
<geneLocation type="plasmid" evidence="9">
    <name>unnamed</name>
</geneLocation>
<dbReference type="Gene3D" id="1.20.120.240">
    <property type="entry name" value="Lipoprotein, type 6"/>
    <property type="match status" value="1"/>
</dbReference>
<keyword evidence="5" id="KW-0472">Membrane</keyword>
<keyword evidence="9" id="KW-0614">Plasmid</keyword>
<organism evidence="9">
    <name type="scientific">Borrelia hermsii YBT</name>
    <dbReference type="NCBI Taxonomy" id="1313295"/>
    <lineage>
        <taxon>Bacteria</taxon>
        <taxon>Pseudomonadati</taxon>
        <taxon>Spirochaetota</taxon>
        <taxon>Spirochaetia</taxon>
        <taxon>Spirochaetales</taxon>
        <taxon>Borreliaceae</taxon>
        <taxon>Borrelia</taxon>
    </lineage>
</organism>
<evidence type="ECO:0000256" key="2">
    <source>
        <dbReference type="ARBA" id="ARBA00004459"/>
    </source>
</evidence>
<comment type="subcellular location">
    <subcellularLocation>
        <location evidence="2">Cell outer membrane</location>
        <topology evidence="2">Lipid-anchor</topology>
    </subcellularLocation>
</comment>
<dbReference type="HOGENOM" id="CLU_089887_1_0_12"/>
<comment type="similarity">
    <text evidence="3">Belongs to the variable small protein (Vsp) family.</text>
</comment>
<protein>
    <submittedName>
        <fullName evidence="9">Variable outer membrane protein</fullName>
    </submittedName>
</protein>
<evidence type="ECO:0000256" key="1">
    <source>
        <dbReference type="ARBA" id="ARBA00003932"/>
    </source>
</evidence>
<dbReference type="SUPFAM" id="SSF63515">
    <property type="entry name" value="Outer surface protein C (OspC)"/>
    <property type="match status" value="1"/>
</dbReference>
<gene>
    <name evidence="9" type="ORF">BHO_0015802</name>
</gene>
<dbReference type="EMBL" id="CP005720">
    <property type="protein sequence ID" value="AHH13260.1"/>
    <property type="molecule type" value="Genomic_DNA"/>
</dbReference>
<keyword evidence="4" id="KW-0732">Signal</keyword>
<comment type="function">
    <text evidence="1">The Vlp and Vsp proteins are antigenically distinct proteins, only one vlp or vsp gene is transcriptionally active at any one time. Switching between these genes is a mechanism of host immune response evasion.</text>
</comment>
<evidence type="ECO:0000313" key="9">
    <source>
        <dbReference type="EMBL" id="AHH13260.1"/>
    </source>
</evidence>
<keyword evidence="8" id="KW-0449">Lipoprotein</keyword>
<dbReference type="GO" id="GO:0009279">
    <property type="term" value="C:cell outer membrane"/>
    <property type="evidence" value="ECO:0007669"/>
    <property type="project" value="UniProtKB-SubCell"/>
</dbReference>
<name>W5T1X0_BORHE</name>
<sequence length="162" mass="17659">MKRITLSELLMTLFLLISCNNSGKNLKDDEVAKSDGTVIDLTKITENITEAVTFAKSVKEVHTLVKSIDKLAKGIGKKIKNDGTLGNETDKNGSLLAGVHSVISAVKTKVEALETTSGISNELKTKITDVKSKAEAFLNKLKDGHTELGKMRLKILMQNQLY</sequence>
<evidence type="ECO:0000256" key="3">
    <source>
        <dbReference type="ARBA" id="ARBA00008719"/>
    </source>
</evidence>
<dbReference type="Pfam" id="PF01441">
    <property type="entry name" value="Lipoprotein_6"/>
    <property type="match status" value="1"/>
</dbReference>
<dbReference type="InterPro" id="IPR001800">
    <property type="entry name" value="Lipoprotein_OspC"/>
</dbReference>